<name>A0ABP7VDW6_9ACTN</name>
<sequence length="62" mass="6494">MTPVQVNWLTLLLAPIAVVGLVVALGAKLSSSRRGEPMPGWANAVQGAAIAFVLLVAILNWQ</sequence>
<dbReference type="Proteomes" id="UP001499984">
    <property type="component" value="Unassembled WGS sequence"/>
</dbReference>
<reference evidence="3" key="1">
    <citation type="journal article" date="2019" name="Int. J. Syst. Evol. Microbiol.">
        <title>The Global Catalogue of Microorganisms (GCM) 10K type strain sequencing project: providing services to taxonomists for standard genome sequencing and annotation.</title>
        <authorList>
            <consortium name="The Broad Institute Genomics Platform"/>
            <consortium name="The Broad Institute Genome Sequencing Center for Infectious Disease"/>
            <person name="Wu L."/>
            <person name="Ma J."/>
        </authorList>
    </citation>
    <scope>NUCLEOTIDE SEQUENCE [LARGE SCALE GENOMIC DNA]</scope>
    <source>
        <strain evidence="3">JCM 16925</strain>
    </source>
</reference>
<feature type="transmembrane region" description="Helical" evidence="1">
    <location>
        <begin position="41"/>
        <end position="61"/>
    </location>
</feature>
<dbReference type="EMBL" id="BAAAZY010000011">
    <property type="protein sequence ID" value="GAA4065186.1"/>
    <property type="molecule type" value="Genomic_DNA"/>
</dbReference>
<dbReference type="RefSeq" id="WP_345015289.1">
    <property type="nucleotide sequence ID" value="NZ_BAAAZY010000011.1"/>
</dbReference>
<evidence type="ECO:0000313" key="2">
    <source>
        <dbReference type="EMBL" id="GAA4065186.1"/>
    </source>
</evidence>
<gene>
    <name evidence="2" type="ORF">GCM10022233_44750</name>
</gene>
<proteinExistence type="predicted"/>
<keyword evidence="1" id="KW-1133">Transmembrane helix</keyword>
<keyword evidence="3" id="KW-1185">Reference proteome</keyword>
<organism evidence="2 3">
    <name type="scientific">Streptomyces shaanxiensis</name>
    <dbReference type="NCBI Taxonomy" id="653357"/>
    <lineage>
        <taxon>Bacteria</taxon>
        <taxon>Bacillati</taxon>
        <taxon>Actinomycetota</taxon>
        <taxon>Actinomycetes</taxon>
        <taxon>Kitasatosporales</taxon>
        <taxon>Streptomycetaceae</taxon>
        <taxon>Streptomyces</taxon>
    </lineage>
</organism>
<accession>A0ABP7VDW6</accession>
<evidence type="ECO:0000256" key="1">
    <source>
        <dbReference type="SAM" id="Phobius"/>
    </source>
</evidence>
<comment type="caution">
    <text evidence="2">The sequence shown here is derived from an EMBL/GenBank/DDBJ whole genome shotgun (WGS) entry which is preliminary data.</text>
</comment>
<keyword evidence="1" id="KW-0472">Membrane</keyword>
<evidence type="ECO:0000313" key="3">
    <source>
        <dbReference type="Proteomes" id="UP001499984"/>
    </source>
</evidence>
<keyword evidence="1" id="KW-0812">Transmembrane</keyword>
<protein>
    <submittedName>
        <fullName evidence="2">Uncharacterized protein</fullName>
    </submittedName>
</protein>
<feature type="transmembrane region" description="Helical" evidence="1">
    <location>
        <begin position="6"/>
        <end position="29"/>
    </location>
</feature>